<sequence length="965" mass="106327">MEEGGSSRVDGSCAGESAGAASADCGSSSSWKPSGKAFRPYVPPPQSSTGATSVKPGTLRIIVRKPLVAKLTKDILETFQICNPKFKYSEALNPKRFLTNPSTGVLNDGHDNANSDLILHVNFVLVNMESKQRYIVKDILGHGTFGQVAKCLVSETNSFVAVKIIKNEPAYYQQALVEVSMLHMLNQKFDPDDKHHIVRILDYFVHQRHLCIAFEMLGSNLYELIKMNNYKGLSLNIVQMFSKQILHALIVMKDAGIIHCDLKPENILLSTRVKPPEIKVIDFGSACMEGRTIYSYIQSRYYRSPEVLLGYPYTTAIDMWSFGCIVAELFLGLPLFPGASEYDLLKRMIEILGGQPPDDLLRDAKNTSKFFKHVGSIYRLEDDEAHNGVTSAYRVLTEEEYEARESKRPKIGKRYFNFVKLEDIIANYPYRKNLPEEEIDKENLTRLALVDFLRGLVEFDPGKRWSPLQASHHPFVTGEPFTCPYKPPVETPRIPVIHTVTVDHNPGGGHWLAAGLSPQVSNSSRCPPQYSAHFQKVPFSYGSSYGSLGSHSSYNDNVGLGSSYGSYGDVNNMHTYYSPIGPCGVNIHTQVGGSFLGASPDVRRRPQLSHGNGFSLSPGSLGPMSLGASPSQYTPPSSQMQISTASSGKYGPTSPVRSGIHVPSLGKAVAVSHYNRRRNWGHPTMCMQPYESASQHGPGHHGDGISCCHPDAYSRGHGGSPRSTLSTSNHSSWKQQMGVGTGLSSSLSSTNHQSSAASHAHNSNTISLHSLEVSFDKPEPSSSVPDPADWDPNYSDESLLQEDSSDTLAFEFNGIRVGNSMDAMSITSGVGRFGHSRNQAQKNFISTNHRTDGVFPTYSLGESSHTSLHDTHAGYGHWPHFSQNFPSRFGQQPVHRYSHMNSTFMHGERNHQNSQPTHSNYSMADSHSSTNAMFSNVTPWGRRAGHYIATTVPSSHARKDYGRIS</sequence>
<feature type="compositionally biased region" description="Low complexity" evidence="8">
    <location>
        <begin position="10"/>
        <end position="30"/>
    </location>
</feature>
<evidence type="ECO:0000256" key="3">
    <source>
        <dbReference type="ARBA" id="ARBA00022679"/>
    </source>
</evidence>
<keyword evidence="5 11" id="KW-0418">Kinase</keyword>
<evidence type="ECO:0000313" key="11">
    <source>
        <dbReference type="RefSeq" id="XP_029116471.1"/>
    </source>
</evidence>
<evidence type="ECO:0000256" key="1">
    <source>
        <dbReference type="ARBA" id="ARBA00008867"/>
    </source>
</evidence>
<evidence type="ECO:0000256" key="4">
    <source>
        <dbReference type="ARBA" id="ARBA00022741"/>
    </source>
</evidence>
<dbReference type="GO" id="GO:0005737">
    <property type="term" value="C:cytoplasm"/>
    <property type="evidence" value="ECO:0007669"/>
    <property type="project" value="TreeGrafter"/>
</dbReference>
<dbReference type="Gene3D" id="3.30.200.20">
    <property type="entry name" value="Phosphorylase Kinase, domain 1"/>
    <property type="match status" value="1"/>
</dbReference>
<keyword evidence="3" id="KW-0808">Transferase</keyword>
<organism evidence="10 11">
    <name type="scientific">Elaeis guineensis var. tenera</name>
    <name type="common">Oil palm</name>
    <dbReference type="NCBI Taxonomy" id="51953"/>
    <lineage>
        <taxon>Eukaryota</taxon>
        <taxon>Viridiplantae</taxon>
        <taxon>Streptophyta</taxon>
        <taxon>Embryophyta</taxon>
        <taxon>Tracheophyta</taxon>
        <taxon>Spermatophyta</taxon>
        <taxon>Magnoliopsida</taxon>
        <taxon>Liliopsida</taxon>
        <taxon>Arecaceae</taxon>
        <taxon>Arecoideae</taxon>
        <taxon>Cocoseae</taxon>
        <taxon>Elaeidinae</taxon>
        <taxon>Elaeis</taxon>
    </lineage>
</organism>
<dbReference type="InterPro" id="IPR011009">
    <property type="entry name" value="Kinase-like_dom_sf"/>
</dbReference>
<dbReference type="InterPro" id="IPR000719">
    <property type="entry name" value="Prot_kinase_dom"/>
</dbReference>
<accession>A0A8N4I596</accession>
<feature type="region of interest" description="Disordered" evidence="8">
    <location>
        <begin position="1"/>
        <end position="53"/>
    </location>
</feature>
<dbReference type="Gene3D" id="1.10.510.10">
    <property type="entry name" value="Transferase(Phosphotransferase) domain 1"/>
    <property type="match status" value="1"/>
</dbReference>
<feature type="region of interest" description="Disordered" evidence="8">
    <location>
        <begin position="715"/>
        <end position="761"/>
    </location>
</feature>
<feature type="compositionally biased region" description="Polar residues" evidence="8">
    <location>
        <begin position="912"/>
        <end position="927"/>
    </location>
</feature>
<dbReference type="GeneID" id="105060834"/>
<feature type="region of interest" description="Disordered" evidence="8">
    <location>
        <begin position="608"/>
        <end position="659"/>
    </location>
</feature>
<evidence type="ECO:0000256" key="6">
    <source>
        <dbReference type="ARBA" id="ARBA00022840"/>
    </source>
</evidence>
<dbReference type="InterPro" id="IPR017441">
    <property type="entry name" value="Protein_kinase_ATP_BS"/>
</dbReference>
<dbReference type="PROSITE" id="PS00107">
    <property type="entry name" value="PROTEIN_KINASE_ATP"/>
    <property type="match status" value="1"/>
</dbReference>
<dbReference type="GO" id="GO:0005524">
    <property type="term" value="F:ATP binding"/>
    <property type="evidence" value="ECO:0007669"/>
    <property type="project" value="UniProtKB-UniRule"/>
</dbReference>
<protein>
    <submittedName>
        <fullName evidence="11">Dual specificity protein kinase YAK1 homolog isoform X1</fullName>
    </submittedName>
</protein>
<feature type="compositionally biased region" description="Low complexity" evidence="8">
    <location>
        <begin position="743"/>
        <end position="761"/>
    </location>
</feature>
<evidence type="ECO:0000256" key="2">
    <source>
        <dbReference type="ARBA" id="ARBA00022527"/>
    </source>
</evidence>
<dbReference type="FunFam" id="3.30.200.20:FF:000087">
    <property type="entry name" value="Dual specificity tyrosine-phosphorylation-regulated kinase 1A"/>
    <property type="match status" value="1"/>
</dbReference>
<proteinExistence type="inferred from homology"/>
<dbReference type="Proteomes" id="UP000504607">
    <property type="component" value="Unplaced"/>
</dbReference>
<evidence type="ECO:0000256" key="7">
    <source>
        <dbReference type="PROSITE-ProRule" id="PRU10141"/>
    </source>
</evidence>
<name>A0A8N4I596_ELAGV</name>
<keyword evidence="4 7" id="KW-0547">Nucleotide-binding</keyword>
<feature type="compositionally biased region" description="Low complexity" evidence="8">
    <location>
        <begin position="615"/>
        <end position="631"/>
    </location>
</feature>
<dbReference type="SUPFAM" id="SSF56112">
    <property type="entry name" value="Protein kinase-like (PK-like)"/>
    <property type="match status" value="1"/>
</dbReference>
<evidence type="ECO:0000256" key="5">
    <source>
        <dbReference type="ARBA" id="ARBA00022777"/>
    </source>
</evidence>
<dbReference type="AlphaFoldDB" id="A0A8N4I596"/>
<feature type="compositionally biased region" description="Polar residues" evidence="8">
    <location>
        <begin position="632"/>
        <end position="647"/>
    </location>
</feature>
<gene>
    <name evidence="11" type="primary">LOC105060834</name>
</gene>
<dbReference type="GO" id="GO:0004713">
    <property type="term" value="F:protein tyrosine kinase activity"/>
    <property type="evidence" value="ECO:0007669"/>
    <property type="project" value="TreeGrafter"/>
</dbReference>
<dbReference type="PANTHER" id="PTHR24058">
    <property type="entry name" value="DUAL SPECIFICITY PROTEIN KINASE"/>
    <property type="match status" value="1"/>
</dbReference>
<dbReference type="RefSeq" id="XP_029116471.1">
    <property type="nucleotide sequence ID" value="XM_029260638.1"/>
</dbReference>
<feature type="domain" description="Protein kinase" evidence="9">
    <location>
        <begin position="134"/>
        <end position="476"/>
    </location>
</feature>
<keyword evidence="2" id="KW-0723">Serine/threonine-protein kinase</keyword>
<evidence type="ECO:0000259" key="9">
    <source>
        <dbReference type="PROSITE" id="PS50011"/>
    </source>
</evidence>
<evidence type="ECO:0000256" key="8">
    <source>
        <dbReference type="SAM" id="MobiDB-lite"/>
    </source>
</evidence>
<feature type="compositionally biased region" description="Polar residues" evidence="8">
    <location>
        <begin position="721"/>
        <end position="735"/>
    </location>
</feature>
<feature type="region of interest" description="Disordered" evidence="8">
    <location>
        <begin position="774"/>
        <end position="800"/>
    </location>
</feature>
<dbReference type="InterPro" id="IPR008271">
    <property type="entry name" value="Ser/Thr_kinase_AS"/>
</dbReference>
<dbReference type="PROSITE" id="PS50011">
    <property type="entry name" value="PROTEIN_KINASE_DOM"/>
    <property type="match status" value="1"/>
</dbReference>
<dbReference type="PROSITE" id="PS00108">
    <property type="entry name" value="PROTEIN_KINASE_ST"/>
    <property type="match status" value="1"/>
</dbReference>
<dbReference type="OrthoDB" id="9332038at2759"/>
<reference evidence="11" key="1">
    <citation type="submission" date="2025-08" db="UniProtKB">
        <authorList>
            <consortium name="RefSeq"/>
        </authorList>
    </citation>
    <scope>IDENTIFICATION</scope>
</reference>
<dbReference type="PANTHER" id="PTHR24058:SF17">
    <property type="entry name" value="HOMEODOMAIN INTERACTING PROTEIN KINASE, ISOFORM D"/>
    <property type="match status" value="1"/>
</dbReference>
<evidence type="ECO:0000313" key="10">
    <source>
        <dbReference type="Proteomes" id="UP000504607"/>
    </source>
</evidence>
<dbReference type="SMART" id="SM00220">
    <property type="entry name" value="S_TKc"/>
    <property type="match status" value="1"/>
</dbReference>
<dbReference type="CDD" id="cd14212">
    <property type="entry name" value="PKc_YAK1"/>
    <property type="match status" value="1"/>
</dbReference>
<dbReference type="GO" id="GO:0004674">
    <property type="term" value="F:protein serine/threonine kinase activity"/>
    <property type="evidence" value="ECO:0007669"/>
    <property type="project" value="UniProtKB-KW"/>
</dbReference>
<dbReference type="Pfam" id="PF00069">
    <property type="entry name" value="Pkinase"/>
    <property type="match status" value="1"/>
</dbReference>
<feature type="region of interest" description="Disordered" evidence="8">
    <location>
        <begin position="907"/>
        <end position="927"/>
    </location>
</feature>
<dbReference type="InterPro" id="IPR050494">
    <property type="entry name" value="Ser_Thr_dual-spec_kinase"/>
</dbReference>
<feature type="binding site" evidence="7">
    <location>
        <position position="163"/>
    </location>
    <ligand>
        <name>ATP</name>
        <dbReference type="ChEBI" id="CHEBI:30616"/>
    </ligand>
</feature>
<comment type="similarity">
    <text evidence="1">Belongs to the protein kinase superfamily. CMGC Ser/Thr protein kinase family. MNB/DYRK subfamily.</text>
</comment>
<keyword evidence="10" id="KW-1185">Reference proteome</keyword>
<keyword evidence="6 7" id="KW-0067">ATP-binding</keyword>